<evidence type="ECO:0000313" key="3">
    <source>
        <dbReference type="Proteomes" id="UP001500212"/>
    </source>
</evidence>
<comment type="caution">
    <text evidence="2">The sequence shown here is derived from an EMBL/GenBank/DDBJ whole genome shotgun (WGS) entry which is preliminary data.</text>
</comment>
<dbReference type="Proteomes" id="UP001500212">
    <property type="component" value="Unassembled WGS sequence"/>
</dbReference>
<gene>
    <name evidence="2" type="ORF">GCM10023195_66370</name>
</gene>
<reference evidence="3" key="1">
    <citation type="journal article" date="2019" name="Int. J. Syst. Evol. Microbiol.">
        <title>The Global Catalogue of Microorganisms (GCM) 10K type strain sequencing project: providing services to taxonomists for standard genome sequencing and annotation.</title>
        <authorList>
            <consortium name="The Broad Institute Genomics Platform"/>
            <consortium name="The Broad Institute Genome Sequencing Center for Infectious Disease"/>
            <person name="Wu L."/>
            <person name="Ma J."/>
        </authorList>
    </citation>
    <scope>NUCLEOTIDE SEQUENCE [LARGE SCALE GENOMIC DNA]</scope>
    <source>
        <strain evidence="3">JCM 17938</strain>
    </source>
</reference>
<evidence type="ECO:0000313" key="2">
    <source>
        <dbReference type="EMBL" id="GAA4615113.1"/>
    </source>
</evidence>
<dbReference type="InterPro" id="IPR029063">
    <property type="entry name" value="SAM-dependent_MTases_sf"/>
</dbReference>
<keyword evidence="3" id="KW-1185">Reference proteome</keyword>
<dbReference type="Pfam" id="PF13489">
    <property type="entry name" value="Methyltransf_23"/>
    <property type="match status" value="1"/>
</dbReference>
<dbReference type="CDD" id="cd02440">
    <property type="entry name" value="AdoMet_MTases"/>
    <property type="match status" value="1"/>
</dbReference>
<sequence length="220" mass="25047">MDVAQFFQAAYGRNERYWWTVPQRYSTDPEDHHASVITRSVLRYARSRPPGRALDLGSGEGADAIRLALLGWQVDAVEISGAGAEKIERFARDTGVEVTVYHTDARSYTAPARYDLIVCNGLLHYLPDKEEVIRSMQAMTHPGGANAISCWSTFTPVPRSHRIVPTYPDDEDGVITRLYRDWRRPLHYFERNRLEASHDDMGEHVHSHIKMLAIAPSNDR</sequence>
<dbReference type="PANTHER" id="PTHR43861">
    <property type="entry name" value="TRANS-ACONITATE 2-METHYLTRANSFERASE-RELATED"/>
    <property type="match status" value="1"/>
</dbReference>
<keyword evidence="1" id="KW-0808">Transferase</keyword>
<organism evidence="2 3">
    <name type="scientific">Actinoallomurus liliacearum</name>
    <dbReference type="NCBI Taxonomy" id="1080073"/>
    <lineage>
        <taxon>Bacteria</taxon>
        <taxon>Bacillati</taxon>
        <taxon>Actinomycetota</taxon>
        <taxon>Actinomycetes</taxon>
        <taxon>Streptosporangiales</taxon>
        <taxon>Thermomonosporaceae</taxon>
        <taxon>Actinoallomurus</taxon>
    </lineage>
</organism>
<dbReference type="PANTHER" id="PTHR43861:SF3">
    <property type="entry name" value="PUTATIVE (AFU_ORTHOLOGUE AFUA_2G14390)-RELATED"/>
    <property type="match status" value="1"/>
</dbReference>
<name>A0ABP8TS13_9ACTN</name>
<evidence type="ECO:0000256" key="1">
    <source>
        <dbReference type="ARBA" id="ARBA00022679"/>
    </source>
</evidence>
<dbReference type="RefSeq" id="WP_345363436.1">
    <property type="nucleotide sequence ID" value="NZ_BAABHJ010000027.1"/>
</dbReference>
<evidence type="ECO:0008006" key="4">
    <source>
        <dbReference type="Google" id="ProtNLM"/>
    </source>
</evidence>
<dbReference type="EMBL" id="BAABHJ010000027">
    <property type="protein sequence ID" value="GAA4615113.1"/>
    <property type="molecule type" value="Genomic_DNA"/>
</dbReference>
<dbReference type="SUPFAM" id="SSF53335">
    <property type="entry name" value="S-adenosyl-L-methionine-dependent methyltransferases"/>
    <property type="match status" value="1"/>
</dbReference>
<proteinExistence type="predicted"/>
<accession>A0ABP8TS13</accession>
<dbReference type="Gene3D" id="3.40.50.150">
    <property type="entry name" value="Vaccinia Virus protein VP39"/>
    <property type="match status" value="1"/>
</dbReference>
<protein>
    <recommendedName>
        <fullName evidence="4">Methyltransferase domain-containing protein</fullName>
    </recommendedName>
</protein>